<dbReference type="Gene3D" id="3.10.290.10">
    <property type="entry name" value="RNA-binding S4 domain"/>
    <property type="match status" value="1"/>
</dbReference>
<dbReference type="GO" id="GO:0006412">
    <property type="term" value="P:translation"/>
    <property type="evidence" value="ECO:0007669"/>
    <property type="project" value="UniProtKB-UniRule"/>
</dbReference>
<evidence type="ECO:0000256" key="4">
    <source>
        <dbReference type="ARBA" id="ARBA00022980"/>
    </source>
</evidence>
<dbReference type="Pfam" id="PF01479">
    <property type="entry name" value="S4"/>
    <property type="match status" value="1"/>
</dbReference>
<keyword evidence="3 7" id="KW-0694">RNA-binding</keyword>
<evidence type="ECO:0000259" key="9">
    <source>
        <dbReference type="SMART" id="SM01390"/>
    </source>
</evidence>
<comment type="similarity">
    <text evidence="1 7">Belongs to the universal ribosomal protein uS4 family.</text>
</comment>
<feature type="domain" description="RNA-binding S4" evidence="8">
    <location>
        <begin position="94"/>
        <end position="155"/>
    </location>
</feature>
<dbReference type="SUPFAM" id="SSF55174">
    <property type="entry name" value="Alpha-L RNA-binding motif"/>
    <property type="match status" value="1"/>
</dbReference>
<comment type="function">
    <text evidence="7">One of the primary rRNA binding proteins, it binds directly to 16S rRNA where it nucleates assembly of the body of the 30S subunit.</text>
</comment>
<dbReference type="GO" id="GO:0015935">
    <property type="term" value="C:small ribosomal subunit"/>
    <property type="evidence" value="ECO:0007669"/>
    <property type="project" value="InterPro"/>
</dbReference>
<dbReference type="RefSeq" id="WP_075081768.1">
    <property type="nucleotide sequence ID" value="NZ_CP042912.1"/>
</dbReference>
<dbReference type="OrthoDB" id="9803672at2"/>
<accession>A0A5B9P8I5</accession>
<dbReference type="AlphaFoldDB" id="A0A5B9P8I5"/>
<dbReference type="InterPro" id="IPR001912">
    <property type="entry name" value="Ribosomal_uS4_N"/>
</dbReference>
<dbReference type="KEGG" id="mff:MFFC18_10770"/>
<evidence type="ECO:0000256" key="5">
    <source>
        <dbReference type="ARBA" id="ARBA00023274"/>
    </source>
</evidence>
<dbReference type="STRING" id="980251.GCA_001642875_01863"/>
<evidence type="ECO:0000256" key="7">
    <source>
        <dbReference type="HAMAP-Rule" id="MF_01306"/>
    </source>
</evidence>
<dbReference type="InterPro" id="IPR005709">
    <property type="entry name" value="Ribosomal_uS4_bac-type"/>
</dbReference>
<keyword evidence="5 7" id="KW-0687">Ribonucleoprotein</keyword>
<evidence type="ECO:0000256" key="1">
    <source>
        <dbReference type="ARBA" id="ARBA00007465"/>
    </source>
</evidence>
<dbReference type="PANTHER" id="PTHR11831:SF4">
    <property type="entry name" value="SMALL RIBOSOMAL SUBUNIT PROTEIN US4M"/>
    <property type="match status" value="1"/>
</dbReference>
<dbReference type="GO" id="GO:0042274">
    <property type="term" value="P:ribosomal small subunit biogenesis"/>
    <property type="evidence" value="ECO:0007669"/>
    <property type="project" value="TreeGrafter"/>
</dbReference>
<dbReference type="GO" id="GO:0003735">
    <property type="term" value="F:structural constituent of ribosome"/>
    <property type="evidence" value="ECO:0007669"/>
    <property type="project" value="InterPro"/>
</dbReference>
<keyword evidence="11" id="KW-1185">Reference proteome</keyword>
<dbReference type="Pfam" id="PF00163">
    <property type="entry name" value="Ribosomal_S4"/>
    <property type="match status" value="1"/>
</dbReference>
<protein>
    <recommendedName>
        <fullName evidence="6 7">Small ribosomal subunit protein uS4</fullName>
    </recommendedName>
</protein>
<gene>
    <name evidence="7 10" type="primary">rpsD</name>
    <name evidence="10" type="ORF">MFFC18_10770</name>
</gene>
<dbReference type="PANTHER" id="PTHR11831">
    <property type="entry name" value="30S 40S RIBOSOMAL PROTEIN"/>
    <property type="match status" value="1"/>
</dbReference>
<dbReference type="Proteomes" id="UP000322214">
    <property type="component" value="Chromosome"/>
</dbReference>
<dbReference type="EMBL" id="CP042912">
    <property type="protein sequence ID" value="QEG21222.1"/>
    <property type="molecule type" value="Genomic_DNA"/>
</dbReference>
<dbReference type="InterPro" id="IPR036986">
    <property type="entry name" value="S4_RNA-bd_sf"/>
</dbReference>
<dbReference type="CDD" id="cd00165">
    <property type="entry name" value="S4"/>
    <property type="match status" value="1"/>
</dbReference>
<dbReference type="InterPro" id="IPR002942">
    <property type="entry name" value="S4_RNA-bd"/>
</dbReference>
<dbReference type="FunFam" id="3.10.290.10:FF:000001">
    <property type="entry name" value="30S ribosomal protein S4"/>
    <property type="match status" value="1"/>
</dbReference>
<dbReference type="HAMAP" id="MF_01306_B">
    <property type="entry name" value="Ribosomal_uS4_B"/>
    <property type="match status" value="1"/>
</dbReference>
<dbReference type="SMART" id="SM00363">
    <property type="entry name" value="S4"/>
    <property type="match status" value="1"/>
</dbReference>
<dbReference type="InterPro" id="IPR022801">
    <property type="entry name" value="Ribosomal_uS4"/>
</dbReference>
<dbReference type="PROSITE" id="PS50889">
    <property type="entry name" value="S4"/>
    <property type="match status" value="1"/>
</dbReference>
<name>A0A5B9P8I5_9BACT</name>
<sequence>MARYTGPKGRINRRLQTAIYESAGALKALDKRGNQPPGMHTRFRRPSNYGQALMEKQKIKHYYGLGERQLRRYFDKATRQKGNTGANLLMLCEKRIDNVIRMVGLCKTRPQARQGVAHGHFLVNGAKMDRPSYQVRPGDVISIRPKGNLLRYYQTVRESGVEGEGIDWVSFDTEKLTATVQGAPSAEDISLPVDANTVVEFLSR</sequence>
<dbReference type="NCBIfam" id="NF003717">
    <property type="entry name" value="PRK05327.1"/>
    <property type="match status" value="1"/>
</dbReference>
<evidence type="ECO:0000256" key="2">
    <source>
        <dbReference type="ARBA" id="ARBA00022730"/>
    </source>
</evidence>
<evidence type="ECO:0000256" key="3">
    <source>
        <dbReference type="ARBA" id="ARBA00022884"/>
    </source>
</evidence>
<evidence type="ECO:0000313" key="10">
    <source>
        <dbReference type="EMBL" id="QEG21222.1"/>
    </source>
</evidence>
<proteinExistence type="inferred from homology"/>
<comment type="function">
    <text evidence="7">With S5 and S12 plays an important role in translational accuracy.</text>
</comment>
<dbReference type="NCBIfam" id="TIGR01017">
    <property type="entry name" value="rpsD_bact"/>
    <property type="match status" value="1"/>
</dbReference>
<evidence type="ECO:0000313" key="11">
    <source>
        <dbReference type="Proteomes" id="UP000322214"/>
    </source>
</evidence>
<evidence type="ECO:0000256" key="6">
    <source>
        <dbReference type="ARBA" id="ARBA00035254"/>
    </source>
</evidence>
<comment type="subunit">
    <text evidence="7">Part of the 30S ribosomal subunit. Contacts protein S5. The interaction surface between S4 and S5 is involved in control of translational fidelity.</text>
</comment>
<feature type="domain" description="Small ribosomal subunit protein uS4 N-terminal" evidence="9">
    <location>
        <begin position="3"/>
        <end position="93"/>
    </location>
</feature>
<keyword evidence="4 7" id="KW-0689">Ribosomal protein</keyword>
<dbReference type="Gene3D" id="1.10.1050.10">
    <property type="entry name" value="Ribosomal Protein S4 Delta 41, Chain A, domain 1"/>
    <property type="match status" value="1"/>
</dbReference>
<reference evidence="10 11" key="1">
    <citation type="submission" date="2019-08" db="EMBL/GenBank/DDBJ databases">
        <title>Deep-cultivation of Planctomycetes and their phenomic and genomic characterization uncovers novel biology.</title>
        <authorList>
            <person name="Wiegand S."/>
            <person name="Jogler M."/>
            <person name="Boedeker C."/>
            <person name="Pinto D."/>
            <person name="Vollmers J."/>
            <person name="Rivas-Marin E."/>
            <person name="Kohn T."/>
            <person name="Peeters S.H."/>
            <person name="Heuer A."/>
            <person name="Rast P."/>
            <person name="Oberbeckmann S."/>
            <person name="Bunk B."/>
            <person name="Jeske O."/>
            <person name="Meyerdierks A."/>
            <person name="Storesund J.E."/>
            <person name="Kallscheuer N."/>
            <person name="Luecker S."/>
            <person name="Lage O.M."/>
            <person name="Pohl T."/>
            <person name="Merkel B.J."/>
            <person name="Hornburger P."/>
            <person name="Mueller R.-W."/>
            <person name="Bruemmer F."/>
            <person name="Labrenz M."/>
            <person name="Spormann A.M."/>
            <person name="Op den Camp H."/>
            <person name="Overmann J."/>
            <person name="Amann R."/>
            <person name="Jetten M.S.M."/>
            <person name="Mascher T."/>
            <person name="Medema M.H."/>
            <person name="Devos D.P."/>
            <person name="Kaster A.-K."/>
            <person name="Ovreas L."/>
            <person name="Rohde M."/>
            <person name="Galperin M.Y."/>
            <person name="Jogler C."/>
        </authorList>
    </citation>
    <scope>NUCLEOTIDE SEQUENCE [LARGE SCALE GENOMIC DNA]</scope>
    <source>
        <strain evidence="10 11">FC18</strain>
    </source>
</reference>
<dbReference type="SMART" id="SM01390">
    <property type="entry name" value="Ribosomal_S4"/>
    <property type="match status" value="1"/>
</dbReference>
<dbReference type="GO" id="GO:0019843">
    <property type="term" value="F:rRNA binding"/>
    <property type="evidence" value="ECO:0007669"/>
    <property type="project" value="UniProtKB-UniRule"/>
</dbReference>
<evidence type="ECO:0000259" key="8">
    <source>
        <dbReference type="SMART" id="SM00363"/>
    </source>
</evidence>
<keyword evidence="2 7" id="KW-0699">rRNA-binding</keyword>
<organism evidence="10 11">
    <name type="scientific">Mariniblastus fucicola</name>
    <dbReference type="NCBI Taxonomy" id="980251"/>
    <lineage>
        <taxon>Bacteria</taxon>
        <taxon>Pseudomonadati</taxon>
        <taxon>Planctomycetota</taxon>
        <taxon>Planctomycetia</taxon>
        <taxon>Pirellulales</taxon>
        <taxon>Pirellulaceae</taxon>
        <taxon>Mariniblastus</taxon>
    </lineage>
</organism>